<comment type="caution">
    <text evidence="2">The sequence shown here is derived from an EMBL/GenBank/DDBJ whole genome shotgun (WGS) entry which is preliminary data.</text>
</comment>
<dbReference type="EMBL" id="JAHRHJ020003813">
    <property type="protein sequence ID" value="KAH9287438.1"/>
    <property type="molecule type" value="Genomic_DNA"/>
</dbReference>
<evidence type="ECO:0000313" key="2">
    <source>
        <dbReference type="EMBL" id="KAH9287438.1"/>
    </source>
</evidence>
<feature type="region of interest" description="Disordered" evidence="1">
    <location>
        <begin position="17"/>
        <end position="67"/>
    </location>
</feature>
<evidence type="ECO:0000313" key="3">
    <source>
        <dbReference type="Proteomes" id="UP000824469"/>
    </source>
</evidence>
<keyword evidence="3" id="KW-1185">Reference proteome</keyword>
<name>A0AA38F2D8_TAXCH</name>
<organism evidence="2 3">
    <name type="scientific">Taxus chinensis</name>
    <name type="common">Chinese yew</name>
    <name type="synonym">Taxus wallichiana var. chinensis</name>
    <dbReference type="NCBI Taxonomy" id="29808"/>
    <lineage>
        <taxon>Eukaryota</taxon>
        <taxon>Viridiplantae</taxon>
        <taxon>Streptophyta</taxon>
        <taxon>Embryophyta</taxon>
        <taxon>Tracheophyta</taxon>
        <taxon>Spermatophyta</taxon>
        <taxon>Pinopsida</taxon>
        <taxon>Pinidae</taxon>
        <taxon>Conifers II</taxon>
        <taxon>Cupressales</taxon>
        <taxon>Taxaceae</taxon>
        <taxon>Taxus</taxon>
    </lineage>
</organism>
<gene>
    <name evidence="2" type="ORF">KI387_031555</name>
</gene>
<evidence type="ECO:0000256" key="1">
    <source>
        <dbReference type="SAM" id="MobiDB-lite"/>
    </source>
</evidence>
<proteinExistence type="predicted"/>
<dbReference type="Proteomes" id="UP000824469">
    <property type="component" value="Unassembled WGS sequence"/>
</dbReference>
<dbReference type="AlphaFoldDB" id="A0AA38F2D8"/>
<accession>A0AA38F2D8</accession>
<feature type="non-terminal residue" evidence="2">
    <location>
        <position position="67"/>
    </location>
</feature>
<sequence length="67" mass="7696">RRKVGKKNKGSFLCGARIARQEEAQDMEKDEEDSAQKQEVLSSAQEQTTKVVEEEETRDIENLVEDK</sequence>
<protein>
    <submittedName>
        <fullName evidence="2">Uncharacterized protein</fullName>
    </submittedName>
</protein>
<reference evidence="2 3" key="1">
    <citation type="journal article" date="2021" name="Nat. Plants">
        <title>The Taxus genome provides insights into paclitaxel biosynthesis.</title>
        <authorList>
            <person name="Xiong X."/>
            <person name="Gou J."/>
            <person name="Liao Q."/>
            <person name="Li Y."/>
            <person name="Zhou Q."/>
            <person name="Bi G."/>
            <person name="Li C."/>
            <person name="Du R."/>
            <person name="Wang X."/>
            <person name="Sun T."/>
            <person name="Guo L."/>
            <person name="Liang H."/>
            <person name="Lu P."/>
            <person name="Wu Y."/>
            <person name="Zhang Z."/>
            <person name="Ro D.K."/>
            <person name="Shang Y."/>
            <person name="Huang S."/>
            <person name="Yan J."/>
        </authorList>
    </citation>
    <scope>NUCLEOTIDE SEQUENCE [LARGE SCALE GENOMIC DNA]</scope>
    <source>
        <strain evidence="2">Ta-2019</strain>
    </source>
</reference>
<feature type="non-terminal residue" evidence="2">
    <location>
        <position position="1"/>
    </location>
</feature>